<keyword evidence="7 10" id="KW-0804">Transcription</keyword>
<dbReference type="InterPro" id="IPR001628">
    <property type="entry name" value="Znf_hrmn_rcpt"/>
</dbReference>
<dbReference type="Pfam" id="PF00104">
    <property type="entry name" value="Hormone_recep"/>
    <property type="match status" value="1"/>
</dbReference>
<comment type="subcellular location">
    <subcellularLocation>
        <location evidence="1 10">Nucleus</location>
    </subcellularLocation>
</comment>
<dbReference type="FunFam" id="3.30.50.10:FF:000006">
    <property type="entry name" value="Nuclear receptor subfamily 5 group A member"/>
    <property type="match status" value="1"/>
</dbReference>
<gene>
    <name evidence="14" type="ORF">P5673_010191</name>
</gene>
<dbReference type="CDD" id="cd06916">
    <property type="entry name" value="NR_DBD_like"/>
    <property type="match status" value="1"/>
</dbReference>
<keyword evidence="5 10" id="KW-0805">Transcription regulation</keyword>
<reference evidence="14" key="2">
    <citation type="journal article" date="2023" name="Science">
        <title>Genomic signatures of disease resistance in endangered staghorn corals.</title>
        <authorList>
            <person name="Vollmer S.V."/>
            <person name="Selwyn J.D."/>
            <person name="Despard B.A."/>
            <person name="Roesel C.L."/>
        </authorList>
    </citation>
    <scope>NUCLEOTIDE SEQUENCE</scope>
    <source>
        <strain evidence="14">K2</strain>
    </source>
</reference>
<feature type="region of interest" description="Disordered" evidence="11">
    <location>
        <begin position="108"/>
        <end position="137"/>
    </location>
</feature>
<comment type="similarity">
    <text evidence="10">Belongs to the nuclear hormone receptor family.</text>
</comment>
<evidence type="ECO:0000256" key="2">
    <source>
        <dbReference type="ARBA" id="ARBA00022723"/>
    </source>
</evidence>
<keyword evidence="8 10" id="KW-0675">Receptor</keyword>
<evidence type="ECO:0000313" key="14">
    <source>
        <dbReference type="EMBL" id="KAK2565892.1"/>
    </source>
</evidence>
<name>A0AAD9V9H7_ACRCE</name>
<evidence type="ECO:0000256" key="6">
    <source>
        <dbReference type="ARBA" id="ARBA00023125"/>
    </source>
</evidence>
<dbReference type="GO" id="GO:0008270">
    <property type="term" value="F:zinc ion binding"/>
    <property type="evidence" value="ECO:0007669"/>
    <property type="project" value="UniProtKB-KW"/>
</dbReference>
<dbReference type="GO" id="GO:0043565">
    <property type="term" value="F:sequence-specific DNA binding"/>
    <property type="evidence" value="ECO:0007669"/>
    <property type="project" value="InterPro"/>
</dbReference>
<feature type="region of interest" description="Disordered" evidence="11">
    <location>
        <begin position="1"/>
        <end position="30"/>
    </location>
</feature>
<dbReference type="PROSITE" id="PS51843">
    <property type="entry name" value="NR_LBD"/>
    <property type="match status" value="1"/>
</dbReference>
<keyword evidence="4 10" id="KW-0862">Zinc</keyword>
<dbReference type="GO" id="GO:0005634">
    <property type="term" value="C:nucleus"/>
    <property type="evidence" value="ECO:0007669"/>
    <property type="project" value="UniProtKB-SubCell"/>
</dbReference>
<dbReference type="InterPro" id="IPR035500">
    <property type="entry name" value="NHR-like_dom_sf"/>
</dbReference>
<dbReference type="SUPFAM" id="SSF57716">
    <property type="entry name" value="Glucocorticoid receptor-like (DNA-binding domain)"/>
    <property type="match status" value="1"/>
</dbReference>
<keyword evidence="3 10" id="KW-0863">Zinc-finger</keyword>
<feature type="compositionally biased region" description="Polar residues" evidence="11">
    <location>
        <begin position="12"/>
        <end position="22"/>
    </location>
</feature>
<feature type="compositionally biased region" description="Polar residues" evidence="11">
    <location>
        <begin position="150"/>
        <end position="174"/>
    </location>
</feature>
<dbReference type="Proteomes" id="UP001249851">
    <property type="component" value="Unassembled WGS sequence"/>
</dbReference>
<organism evidence="14 15">
    <name type="scientific">Acropora cervicornis</name>
    <name type="common">Staghorn coral</name>
    <dbReference type="NCBI Taxonomy" id="6130"/>
    <lineage>
        <taxon>Eukaryota</taxon>
        <taxon>Metazoa</taxon>
        <taxon>Cnidaria</taxon>
        <taxon>Anthozoa</taxon>
        <taxon>Hexacorallia</taxon>
        <taxon>Scleractinia</taxon>
        <taxon>Astrocoeniina</taxon>
        <taxon>Acroporidae</taxon>
        <taxon>Acropora</taxon>
    </lineage>
</organism>
<keyword evidence="6 10" id="KW-0238">DNA-binding</keyword>
<dbReference type="InterPro" id="IPR001723">
    <property type="entry name" value="Nuclear_hrmn_rcpt"/>
</dbReference>
<dbReference type="Gene3D" id="1.10.565.10">
    <property type="entry name" value="Retinoid X Receptor"/>
    <property type="match status" value="1"/>
</dbReference>
<comment type="caution">
    <text evidence="14">The sequence shown here is derived from an EMBL/GenBank/DDBJ whole genome shotgun (WGS) entry which is preliminary data.</text>
</comment>
<evidence type="ECO:0000256" key="8">
    <source>
        <dbReference type="ARBA" id="ARBA00023170"/>
    </source>
</evidence>
<dbReference type="InterPro" id="IPR050200">
    <property type="entry name" value="Nuclear_hormone_rcpt_NR3"/>
</dbReference>
<evidence type="ECO:0000256" key="7">
    <source>
        <dbReference type="ARBA" id="ARBA00023163"/>
    </source>
</evidence>
<evidence type="ECO:0000259" key="13">
    <source>
        <dbReference type="PROSITE" id="PS51843"/>
    </source>
</evidence>
<evidence type="ECO:0000259" key="12">
    <source>
        <dbReference type="PROSITE" id="PS51030"/>
    </source>
</evidence>
<protein>
    <submittedName>
        <fullName evidence="14">Retinoic acid receptor RXR</fullName>
    </submittedName>
</protein>
<evidence type="ECO:0000256" key="11">
    <source>
        <dbReference type="SAM" id="MobiDB-lite"/>
    </source>
</evidence>
<evidence type="ECO:0000256" key="4">
    <source>
        <dbReference type="ARBA" id="ARBA00022833"/>
    </source>
</evidence>
<dbReference type="Gene3D" id="3.30.50.10">
    <property type="entry name" value="Erythroid Transcription Factor GATA-1, subunit A"/>
    <property type="match status" value="1"/>
</dbReference>
<evidence type="ECO:0000256" key="5">
    <source>
        <dbReference type="ARBA" id="ARBA00023015"/>
    </source>
</evidence>
<evidence type="ECO:0000256" key="1">
    <source>
        <dbReference type="ARBA" id="ARBA00004123"/>
    </source>
</evidence>
<dbReference type="Pfam" id="PF00105">
    <property type="entry name" value="zf-C4"/>
    <property type="match status" value="1"/>
</dbReference>
<feature type="compositionally biased region" description="Low complexity" evidence="11">
    <location>
        <begin position="176"/>
        <end position="198"/>
    </location>
</feature>
<dbReference type="PROSITE" id="PS51030">
    <property type="entry name" value="NUCLEAR_REC_DBD_2"/>
    <property type="match status" value="1"/>
</dbReference>
<evidence type="ECO:0000256" key="3">
    <source>
        <dbReference type="ARBA" id="ARBA00022771"/>
    </source>
</evidence>
<dbReference type="PROSITE" id="PS00031">
    <property type="entry name" value="NUCLEAR_REC_DBD_1"/>
    <property type="match status" value="1"/>
</dbReference>
<dbReference type="PRINTS" id="PR00398">
    <property type="entry name" value="STRDHORMONER"/>
</dbReference>
<dbReference type="AlphaFoldDB" id="A0AAD9V9H7"/>
<evidence type="ECO:0000256" key="10">
    <source>
        <dbReference type="RuleBase" id="RU004334"/>
    </source>
</evidence>
<dbReference type="SMART" id="SM00430">
    <property type="entry name" value="HOLI"/>
    <property type="match status" value="1"/>
</dbReference>
<dbReference type="PRINTS" id="PR00047">
    <property type="entry name" value="STROIDFINGER"/>
</dbReference>
<accession>A0AAD9V9H7</accession>
<dbReference type="InterPro" id="IPR013088">
    <property type="entry name" value="Znf_NHR/GATA"/>
</dbReference>
<dbReference type="PANTHER" id="PTHR48092">
    <property type="entry name" value="KNIRPS-RELATED PROTEIN-RELATED"/>
    <property type="match status" value="1"/>
</dbReference>
<keyword evidence="9 10" id="KW-0539">Nucleus</keyword>
<dbReference type="InterPro" id="IPR000536">
    <property type="entry name" value="Nucl_hrmn_rcpt_lig-bd"/>
</dbReference>
<feature type="domain" description="Nuclear receptor" evidence="12">
    <location>
        <begin position="202"/>
        <end position="278"/>
    </location>
</feature>
<keyword evidence="2 10" id="KW-0479">Metal-binding</keyword>
<feature type="domain" description="NR LBD" evidence="13">
    <location>
        <begin position="331"/>
        <end position="559"/>
    </location>
</feature>
<dbReference type="SUPFAM" id="SSF48508">
    <property type="entry name" value="Nuclear receptor ligand-binding domain"/>
    <property type="match status" value="1"/>
</dbReference>
<sequence length="561" mass="62319">MAKEHSSLPEYTCSNSHTNGPMSGTDPKMFPPSAVLMTPNGQPLFVPPSLVQRDRGIVASPYLTQASVFYSPHFISAQHLVATQQPAMRQYSSAPSVIQLRANSALGNDNRGLNAMHNGSSEGHSGSPKAHEKEEGLTLQCSMQESVIVSNPSARMRKQSYTESDPATPPSTSVIPALSPLTPRTPSTPSTPQQGIPSPGEDDICVICSDKATGHHYGVTSCEGCKGFFKRSVQNKKVYSCRNLTQDCPVDKRHRNRCQFCRLQKCLRAGMLKEAVREDRTPGGKHKNSSFSNNSRIKSEPVAKHARKSSTSSSSSDYVDASPTPKIPLRTCPQFIKELLRHEPQLQNYTLDRCSGCQLEDTGQRTLAHITQQAESQIMRNLEWFKRLPLLHEIKEKDKRILSKSAWVELMLVNLTKQSLPLNDKVRLCPGQDLDFATAQATGIGDIMHRVMQLTAKFKELNLDHAEFVCIKVIVLLNPDVKGLDNQPLIEQLQDKVHASLLEYNNNFHPHEPNRFGNILLRLPELRSIGSKSLERLFVLSLTGQIHASDSLSELLHSTKR</sequence>
<dbReference type="GO" id="GO:0003700">
    <property type="term" value="F:DNA-binding transcription factor activity"/>
    <property type="evidence" value="ECO:0007669"/>
    <property type="project" value="InterPro"/>
</dbReference>
<feature type="region of interest" description="Disordered" evidence="11">
    <location>
        <begin position="277"/>
        <end position="323"/>
    </location>
</feature>
<keyword evidence="15" id="KW-1185">Reference proteome</keyword>
<dbReference type="EMBL" id="JARQWQ010000018">
    <property type="protein sequence ID" value="KAK2565892.1"/>
    <property type="molecule type" value="Genomic_DNA"/>
</dbReference>
<evidence type="ECO:0000256" key="9">
    <source>
        <dbReference type="ARBA" id="ARBA00023242"/>
    </source>
</evidence>
<evidence type="ECO:0000313" key="15">
    <source>
        <dbReference type="Proteomes" id="UP001249851"/>
    </source>
</evidence>
<dbReference type="SMART" id="SM00399">
    <property type="entry name" value="ZnF_C4"/>
    <property type="match status" value="1"/>
</dbReference>
<reference evidence="14" key="1">
    <citation type="journal article" date="2023" name="G3 (Bethesda)">
        <title>Whole genome assembly and annotation of the endangered Caribbean coral Acropora cervicornis.</title>
        <authorList>
            <person name="Selwyn J.D."/>
            <person name="Vollmer S.V."/>
        </authorList>
    </citation>
    <scope>NUCLEOTIDE SEQUENCE</scope>
    <source>
        <strain evidence="14">K2</strain>
    </source>
</reference>
<proteinExistence type="inferred from homology"/>
<feature type="region of interest" description="Disordered" evidence="11">
    <location>
        <begin position="150"/>
        <end position="198"/>
    </location>
</feature>